<reference evidence="1 2" key="1">
    <citation type="submission" date="2018-03" db="EMBL/GenBank/DDBJ databases">
        <title>Draft Genome Sequences of the Obligatory Marine Myxobacteria Enhygromyxa salina SWB007.</title>
        <authorList>
            <person name="Poehlein A."/>
            <person name="Moghaddam J.A."/>
            <person name="Harms H."/>
            <person name="Alanjari M."/>
            <person name="Koenig G.M."/>
            <person name="Daniel R."/>
            <person name="Schaeberle T.F."/>
        </authorList>
    </citation>
    <scope>NUCLEOTIDE SEQUENCE [LARGE SCALE GENOMIC DNA]</scope>
    <source>
        <strain evidence="1 2">SWB007</strain>
    </source>
</reference>
<evidence type="ECO:0000313" key="2">
    <source>
        <dbReference type="Proteomes" id="UP000238823"/>
    </source>
</evidence>
<evidence type="ECO:0008006" key="3">
    <source>
        <dbReference type="Google" id="ProtNLM"/>
    </source>
</evidence>
<dbReference type="AlphaFoldDB" id="A0A2S9YXL1"/>
<gene>
    <name evidence="1" type="ORF">ENSA7_03830</name>
</gene>
<name>A0A2S9YXL1_9BACT</name>
<dbReference type="EMBL" id="PVNL01000011">
    <property type="protein sequence ID" value="PRQ09833.1"/>
    <property type="molecule type" value="Genomic_DNA"/>
</dbReference>
<accession>A0A2S9YXL1</accession>
<proteinExistence type="predicted"/>
<sequence length="49" mass="5326">METLKNFAVPLVALVLLLVWFFVIRPMLAEAPADLAPAAEPTKPAEHSP</sequence>
<organism evidence="1 2">
    <name type="scientific">Enhygromyxa salina</name>
    <dbReference type="NCBI Taxonomy" id="215803"/>
    <lineage>
        <taxon>Bacteria</taxon>
        <taxon>Pseudomonadati</taxon>
        <taxon>Myxococcota</taxon>
        <taxon>Polyangia</taxon>
        <taxon>Nannocystales</taxon>
        <taxon>Nannocystaceae</taxon>
        <taxon>Enhygromyxa</taxon>
    </lineage>
</organism>
<protein>
    <recommendedName>
        <fullName evidence="3">Membrane protein insertase YidC</fullName>
    </recommendedName>
</protein>
<comment type="caution">
    <text evidence="1">The sequence shown here is derived from an EMBL/GenBank/DDBJ whole genome shotgun (WGS) entry which is preliminary data.</text>
</comment>
<evidence type="ECO:0000313" key="1">
    <source>
        <dbReference type="EMBL" id="PRQ09833.1"/>
    </source>
</evidence>
<dbReference type="Proteomes" id="UP000238823">
    <property type="component" value="Unassembled WGS sequence"/>
</dbReference>
<dbReference type="RefSeq" id="WP_181232952.1">
    <property type="nucleotide sequence ID" value="NZ_PVNL01000011.1"/>
</dbReference>